<name>A0A5R8KG24_9BACT</name>
<dbReference type="AlphaFoldDB" id="A0A5R8KG24"/>
<dbReference type="Gene3D" id="3.30.720.120">
    <property type="match status" value="1"/>
</dbReference>
<dbReference type="PROSITE" id="PS51819">
    <property type="entry name" value="VOC"/>
    <property type="match status" value="1"/>
</dbReference>
<evidence type="ECO:0000313" key="3">
    <source>
        <dbReference type="Proteomes" id="UP000306196"/>
    </source>
</evidence>
<sequence length="137" mass="15118">MSTTIIPCLAYRNAAQAIEWLCDIFGFEKHAVYPNEDGSIAHAELKLGNSMIMLGDINDGPFGRYITQPADINGKETQCCYLVVSDADLIHEKVIASGCEILIPIKDESYGGRGFTCRDLEGHIWSLGTYNPWTSKS</sequence>
<dbReference type="SUPFAM" id="SSF54593">
    <property type="entry name" value="Glyoxalase/Bleomycin resistance protein/Dihydroxybiphenyl dioxygenase"/>
    <property type="match status" value="1"/>
</dbReference>
<keyword evidence="3" id="KW-1185">Reference proteome</keyword>
<organism evidence="2 3">
    <name type="scientific">Phragmitibacter flavus</name>
    <dbReference type="NCBI Taxonomy" id="2576071"/>
    <lineage>
        <taxon>Bacteria</taxon>
        <taxon>Pseudomonadati</taxon>
        <taxon>Verrucomicrobiota</taxon>
        <taxon>Verrucomicrobiia</taxon>
        <taxon>Verrucomicrobiales</taxon>
        <taxon>Verrucomicrobiaceae</taxon>
        <taxon>Phragmitibacter</taxon>
    </lineage>
</organism>
<dbReference type="PANTHER" id="PTHR34109:SF1">
    <property type="entry name" value="VOC DOMAIN-CONTAINING PROTEIN"/>
    <property type="match status" value="1"/>
</dbReference>
<evidence type="ECO:0000259" key="1">
    <source>
        <dbReference type="PROSITE" id="PS51819"/>
    </source>
</evidence>
<accession>A0A5R8KG24</accession>
<protein>
    <submittedName>
        <fullName evidence="2">Glyoxalase</fullName>
    </submittedName>
</protein>
<dbReference type="InterPro" id="IPR037523">
    <property type="entry name" value="VOC_core"/>
</dbReference>
<dbReference type="CDD" id="cd08355">
    <property type="entry name" value="TioX_like"/>
    <property type="match status" value="1"/>
</dbReference>
<reference evidence="2 3" key="1">
    <citation type="submission" date="2019-05" db="EMBL/GenBank/DDBJ databases">
        <title>Verrucobacter flavum gen. nov., sp. nov. a new member of the family Verrucomicrobiaceae.</title>
        <authorList>
            <person name="Szuroczki S."/>
            <person name="Abbaszade G."/>
            <person name="Szabo A."/>
            <person name="Felfoldi T."/>
            <person name="Schumann P."/>
            <person name="Boka K."/>
            <person name="Keki Z."/>
            <person name="Toumi M."/>
            <person name="Toth E."/>
        </authorList>
    </citation>
    <scope>NUCLEOTIDE SEQUENCE [LARGE SCALE GENOMIC DNA]</scope>
    <source>
        <strain evidence="2 3">MG-N-17</strain>
    </source>
</reference>
<dbReference type="RefSeq" id="WP_138085471.1">
    <property type="nucleotide sequence ID" value="NZ_VAUV01000005.1"/>
</dbReference>
<feature type="domain" description="VOC" evidence="1">
    <location>
        <begin position="2"/>
        <end position="130"/>
    </location>
</feature>
<dbReference type="PANTHER" id="PTHR34109">
    <property type="entry name" value="BNAUNNG04460D PROTEIN-RELATED"/>
    <property type="match status" value="1"/>
</dbReference>
<gene>
    <name evidence="2" type="ORF">FEM03_06905</name>
</gene>
<dbReference type="InterPro" id="IPR004360">
    <property type="entry name" value="Glyas_Fos-R_dOase_dom"/>
</dbReference>
<dbReference type="Proteomes" id="UP000306196">
    <property type="component" value="Unassembled WGS sequence"/>
</dbReference>
<evidence type="ECO:0000313" key="2">
    <source>
        <dbReference type="EMBL" id="TLD71258.1"/>
    </source>
</evidence>
<dbReference type="EMBL" id="VAUV01000005">
    <property type="protein sequence ID" value="TLD71258.1"/>
    <property type="molecule type" value="Genomic_DNA"/>
</dbReference>
<comment type="caution">
    <text evidence="2">The sequence shown here is derived from an EMBL/GenBank/DDBJ whole genome shotgun (WGS) entry which is preliminary data.</text>
</comment>
<proteinExistence type="predicted"/>
<dbReference type="InterPro" id="IPR029068">
    <property type="entry name" value="Glyas_Bleomycin-R_OHBP_Dase"/>
</dbReference>
<dbReference type="OrthoDB" id="9795306at2"/>
<dbReference type="Pfam" id="PF00903">
    <property type="entry name" value="Glyoxalase"/>
    <property type="match status" value="1"/>
</dbReference>
<dbReference type="Gene3D" id="3.30.720.110">
    <property type="match status" value="1"/>
</dbReference>